<evidence type="ECO:0000256" key="4">
    <source>
        <dbReference type="ARBA" id="ARBA00022723"/>
    </source>
</evidence>
<dbReference type="AlphaFoldDB" id="A0A1U7I4U3"/>
<evidence type="ECO:0000256" key="2">
    <source>
        <dbReference type="ARBA" id="ARBA00022649"/>
    </source>
</evidence>
<keyword evidence="5 8" id="KW-0378">Hydrolase</keyword>
<name>A0A1U7I4U3_9CYAN</name>
<keyword evidence="8" id="KW-0800">Toxin</keyword>
<feature type="binding site" evidence="8">
    <location>
        <position position="7"/>
    </location>
    <ligand>
        <name>Mg(2+)</name>
        <dbReference type="ChEBI" id="CHEBI:18420"/>
    </ligand>
</feature>
<reference evidence="10 11" key="1">
    <citation type="submission" date="2016-11" db="EMBL/GenBank/DDBJ databases">
        <title>Draft Genome Sequences of Nine Cyanobacterial Strains from Diverse Habitats.</title>
        <authorList>
            <person name="Zhu T."/>
            <person name="Hou S."/>
            <person name="Lu X."/>
            <person name="Hess W.R."/>
        </authorList>
    </citation>
    <scope>NUCLEOTIDE SEQUENCE [LARGE SCALE GENOMIC DNA]</scope>
    <source>
        <strain evidence="10 11">IAM M-71</strain>
    </source>
</reference>
<dbReference type="InterPro" id="IPR050556">
    <property type="entry name" value="Type_II_TA_system_RNase"/>
</dbReference>
<evidence type="ECO:0000259" key="9">
    <source>
        <dbReference type="Pfam" id="PF01850"/>
    </source>
</evidence>
<dbReference type="GO" id="GO:0000287">
    <property type="term" value="F:magnesium ion binding"/>
    <property type="evidence" value="ECO:0007669"/>
    <property type="project" value="UniProtKB-UniRule"/>
</dbReference>
<keyword evidence="2 8" id="KW-1277">Toxin-antitoxin system</keyword>
<dbReference type="GO" id="GO:0004540">
    <property type="term" value="F:RNA nuclease activity"/>
    <property type="evidence" value="ECO:0007669"/>
    <property type="project" value="InterPro"/>
</dbReference>
<dbReference type="PANTHER" id="PTHR33653">
    <property type="entry name" value="RIBONUCLEASE VAPC2"/>
    <property type="match status" value="1"/>
</dbReference>
<dbReference type="RefSeq" id="WP_073597036.1">
    <property type="nucleotide sequence ID" value="NZ_MRCE01000053.1"/>
</dbReference>
<evidence type="ECO:0000256" key="5">
    <source>
        <dbReference type="ARBA" id="ARBA00022801"/>
    </source>
</evidence>
<keyword evidence="3 8" id="KW-0540">Nuclease</keyword>
<dbReference type="STRING" id="454136.NIES2119_29385"/>
<dbReference type="InterPro" id="IPR002716">
    <property type="entry name" value="PIN_dom"/>
</dbReference>
<keyword evidence="4 8" id="KW-0479">Metal-binding</keyword>
<sequence length="133" mass="14971">MKLALIDTDILSMFFRGNSNVVAKFQAYLTVHPKINISIVTYYEIVSGLMHRDAQKKLSLFLEFAARNTILPLTQESVTLSATIYANLRRAGIPVDDIDLLIAGVAIANNLVLVTHNQRHFDRIEGLELEDWS</sequence>
<dbReference type="OrthoDB" id="9796690at2"/>
<gene>
    <name evidence="8" type="primary">vapC</name>
    <name evidence="10" type="ORF">NIES2119_29385</name>
</gene>
<feature type="binding site" evidence="8">
    <location>
        <position position="99"/>
    </location>
    <ligand>
        <name>Mg(2+)</name>
        <dbReference type="ChEBI" id="CHEBI:18420"/>
    </ligand>
</feature>
<dbReference type="EMBL" id="MRCE01000053">
    <property type="protein sequence ID" value="OKH31198.1"/>
    <property type="molecule type" value="Genomic_DNA"/>
</dbReference>
<evidence type="ECO:0000313" key="11">
    <source>
        <dbReference type="Proteomes" id="UP000185860"/>
    </source>
</evidence>
<evidence type="ECO:0000256" key="1">
    <source>
        <dbReference type="ARBA" id="ARBA00001946"/>
    </source>
</evidence>
<evidence type="ECO:0000256" key="6">
    <source>
        <dbReference type="ARBA" id="ARBA00022842"/>
    </source>
</evidence>
<evidence type="ECO:0000256" key="3">
    <source>
        <dbReference type="ARBA" id="ARBA00022722"/>
    </source>
</evidence>
<evidence type="ECO:0000256" key="8">
    <source>
        <dbReference type="HAMAP-Rule" id="MF_00265"/>
    </source>
</evidence>
<accession>A0A1U7I4U3</accession>
<dbReference type="Proteomes" id="UP000185860">
    <property type="component" value="Unassembled WGS sequence"/>
</dbReference>
<comment type="cofactor">
    <cofactor evidence="1 8">
        <name>Mg(2+)</name>
        <dbReference type="ChEBI" id="CHEBI:18420"/>
    </cofactor>
</comment>
<protein>
    <recommendedName>
        <fullName evidence="8">Ribonuclease VapC</fullName>
        <shortName evidence="8">RNase VapC</shortName>
        <ecNumber evidence="8">3.1.-.-</ecNumber>
    </recommendedName>
    <alternativeName>
        <fullName evidence="8">Toxin VapC</fullName>
    </alternativeName>
</protein>
<comment type="caution">
    <text evidence="10">The sequence shown here is derived from an EMBL/GenBank/DDBJ whole genome shotgun (WGS) entry which is preliminary data.</text>
</comment>
<dbReference type="PANTHER" id="PTHR33653:SF1">
    <property type="entry name" value="RIBONUCLEASE VAPC2"/>
    <property type="match status" value="1"/>
</dbReference>
<proteinExistence type="inferred from homology"/>
<dbReference type="HAMAP" id="MF_00265">
    <property type="entry name" value="VapC_Nob1"/>
    <property type="match status" value="1"/>
</dbReference>
<dbReference type="Pfam" id="PF01850">
    <property type="entry name" value="PIN"/>
    <property type="match status" value="1"/>
</dbReference>
<dbReference type="SUPFAM" id="SSF88723">
    <property type="entry name" value="PIN domain-like"/>
    <property type="match status" value="1"/>
</dbReference>
<feature type="domain" description="PIN" evidence="9">
    <location>
        <begin position="5"/>
        <end position="125"/>
    </location>
</feature>
<dbReference type="GO" id="GO:0016787">
    <property type="term" value="F:hydrolase activity"/>
    <property type="evidence" value="ECO:0007669"/>
    <property type="project" value="UniProtKB-KW"/>
</dbReference>
<evidence type="ECO:0000313" key="10">
    <source>
        <dbReference type="EMBL" id="OKH31198.1"/>
    </source>
</evidence>
<evidence type="ECO:0000256" key="7">
    <source>
        <dbReference type="ARBA" id="ARBA00038093"/>
    </source>
</evidence>
<dbReference type="CDD" id="cd18744">
    <property type="entry name" value="PIN_VapC4-5_FitB-like"/>
    <property type="match status" value="1"/>
</dbReference>
<dbReference type="InterPro" id="IPR029060">
    <property type="entry name" value="PIN-like_dom_sf"/>
</dbReference>
<dbReference type="EC" id="3.1.-.-" evidence="8"/>
<keyword evidence="6 8" id="KW-0460">Magnesium</keyword>
<comment type="similarity">
    <text evidence="7 8">Belongs to the PINc/VapC protein family.</text>
</comment>
<dbReference type="GO" id="GO:0090729">
    <property type="term" value="F:toxin activity"/>
    <property type="evidence" value="ECO:0007669"/>
    <property type="project" value="UniProtKB-KW"/>
</dbReference>
<dbReference type="Gene3D" id="3.40.50.1010">
    <property type="entry name" value="5'-nuclease"/>
    <property type="match status" value="1"/>
</dbReference>
<organism evidence="10 11">
    <name type="scientific">[Phormidium ambiguum] IAM M-71</name>
    <dbReference type="NCBI Taxonomy" id="454136"/>
    <lineage>
        <taxon>Bacteria</taxon>
        <taxon>Bacillati</taxon>
        <taxon>Cyanobacteriota</taxon>
        <taxon>Cyanophyceae</taxon>
        <taxon>Oscillatoriophycideae</taxon>
        <taxon>Aerosakkonematales</taxon>
        <taxon>Aerosakkonemataceae</taxon>
        <taxon>Floridanema</taxon>
    </lineage>
</organism>
<comment type="function">
    <text evidence="8">Toxic component of a toxin-antitoxin (TA) system. An RNase.</text>
</comment>
<dbReference type="InterPro" id="IPR022907">
    <property type="entry name" value="VapC_family"/>
</dbReference>